<dbReference type="PANTHER" id="PTHR11439:SF467">
    <property type="entry name" value="INTEGRASE CATALYTIC DOMAIN-CONTAINING PROTEIN"/>
    <property type="match status" value="1"/>
</dbReference>
<evidence type="ECO:0000313" key="3">
    <source>
        <dbReference type="Proteomes" id="UP000436088"/>
    </source>
</evidence>
<feature type="domain" description="Reverse transcriptase Ty1/copia-type" evidence="1">
    <location>
        <begin position="11"/>
        <end position="120"/>
    </location>
</feature>
<proteinExistence type="predicted"/>
<keyword evidence="3" id="KW-1185">Reference proteome</keyword>
<dbReference type="Pfam" id="PF07727">
    <property type="entry name" value="RVT_2"/>
    <property type="match status" value="1"/>
</dbReference>
<gene>
    <name evidence="2" type="ORF">F3Y22_tig00112738pilonHSYRG01049</name>
</gene>
<evidence type="ECO:0000313" key="2">
    <source>
        <dbReference type="EMBL" id="KAE8664920.1"/>
    </source>
</evidence>
<evidence type="ECO:0000259" key="1">
    <source>
        <dbReference type="Pfam" id="PF07727"/>
    </source>
</evidence>
<dbReference type="InterPro" id="IPR013103">
    <property type="entry name" value="RVT_2"/>
</dbReference>
<dbReference type="PANTHER" id="PTHR11439">
    <property type="entry name" value="GAG-POL-RELATED RETROTRANSPOSON"/>
    <property type="match status" value="1"/>
</dbReference>
<accession>A0A6A2X787</accession>
<dbReference type="AlphaFoldDB" id="A0A6A2X787"/>
<name>A0A6A2X787_HIBSY</name>
<sequence length="343" mass="39357">MKDEMDSLMSNQTWELAKLPPGKKALHNKWIYRIKEDHDGSKRYKARFVVKCFQQKECIGYNEIFSPVVKLSTIILVLKIVAAENLHLKQLDVKTDFLHGDFEEEIYMRQPEGFIEVGKKNLMPSRSLLLHQEVGQQLEAKIVEAVCYERSGRCKVDSWDEDQERHKAEYINKVLSRPDIAQVVGAVSRYMNNPGKVHWEAVKWILRYLRGTINKALCFKGGDTILTGYVDADLVGNVDIRRRTTGQQGDGLAPKFLGRVRQETRKQCHVFRQSTCYSSSKESVFSLQDKAHTVEISFYPVSYGRWDLKLEKISGAQNPTDMLTKMVTTDKLKLCSTSVGMLE</sequence>
<dbReference type="EMBL" id="VEPZ02001641">
    <property type="protein sequence ID" value="KAE8664920.1"/>
    <property type="molecule type" value="Genomic_DNA"/>
</dbReference>
<dbReference type="Proteomes" id="UP000436088">
    <property type="component" value="Unassembled WGS sequence"/>
</dbReference>
<comment type="caution">
    <text evidence="2">The sequence shown here is derived from an EMBL/GenBank/DDBJ whole genome shotgun (WGS) entry which is preliminary data.</text>
</comment>
<reference evidence="2" key="1">
    <citation type="submission" date="2019-09" db="EMBL/GenBank/DDBJ databases">
        <title>Draft genome information of white flower Hibiscus syriacus.</title>
        <authorList>
            <person name="Kim Y.-M."/>
        </authorList>
    </citation>
    <scope>NUCLEOTIDE SEQUENCE [LARGE SCALE GENOMIC DNA]</scope>
    <source>
        <strain evidence="2">YM2019G1</strain>
    </source>
</reference>
<protein>
    <recommendedName>
        <fullName evidence="1">Reverse transcriptase Ty1/copia-type domain-containing protein</fullName>
    </recommendedName>
</protein>
<organism evidence="2 3">
    <name type="scientific">Hibiscus syriacus</name>
    <name type="common">Rose of Sharon</name>
    <dbReference type="NCBI Taxonomy" id="106335"/>
    <lineage>
        <taxon>Eukaryota</taxon>
        <taxon>Viridiplantae</taxon>
        <taxon>Streptophyta</taxon>
        <taxon>Embryophyta</taxon>
        <taxon>Tracheophyta</taxon>
        <taxon>Spermatophyta</taxon>
        <taxon>Magnoliopsida</taxon>
        <taxon>eudicotyledons</taxon>
        <taxon>Gunneridae</taxon>
        <taxon>Pentapetalae</taxon>
        <taxon>rosids</taxon>
        <taxon>malvids</taxon>
        <taxon>Malvales</taxon>
        <taxon>Malvaceae</taxon>
        <taxon>Malvoideae</taxon>
        <taxon>Hibiscus</taxon>
    </lineage>
</organism>